<comment type="similarity">
    <text evidence="1">Belongs to the DprA/Smf family.</text>
</comment>
<dbReference type="EMBL" id="SNRY01000628">
    <property type="protein sequence ID" value="KAA6338309.1"/>
    <property type="molecule type" value="Genomic_DNA"/>
</dbReference>
<gene>
    <name evidence="3" type="ORF">EZS27_013675</name>
</gene>
<organism evidence="3">
    <name type="scientific">termite gut metagenome</name>
    <dbReference type="NCBI Taxonomy" id="433724"/>
    <lineage>
        <taxon>unclassified sequences</taxon>
        <taxon>metagenomes</taxon>
        <taxon>organismal metagenomes</taxon>
    </lineage>
</organism>
<dbReference type="InterPro" id="IPR003488">
    <property type="entry name" value="DprA"/>
</dbReference>
<evidence type="ECO:0000259" key="2">
    <source>
        <dbReference type="Pfam" id="PF02481"/>
    </source>
</evidence>
<evidence type="ECO:0000313" key="3">
    <source>
        <dbReference type="EMBL" id="KAA6338309.1"/>
    </source>
</evidence>
<accession>A0A5J4RX27</accession>
<reference evidence="3" key="1">
    <citation type="submission" date="2019-03" db="EMBL/GenBank/DDBJ databases">
        <title>Single cell metagenomics reveals metabolic interactions within the superorganism composed of flagellate Streblomastix strix and complex community of Bacteroidetes bacteria on its surface.</title>
        <authorList>
            <person name="Treitli S.C."/>
            <person name="Kolisko M."/>
            <person name="Husnik F."/>
            <person name="Keeling P."/>
            <person name="Hampl V."/>
        </authorList>
    </citation>
    <scope>NUCLEOTIDE SEQUENCE</scope>
    <source>
        <strain evidence="3">STM</strain>
    </source>
</reference>
<dbReference type="GO" id="GO:0009294">
    <property type="term" value="P:DNA-mediated transformation"/>
    <property type="evidence" value="ECO:0007669"/>
    <property type="project" value="InterPro"/>
</dbReference>
<protein>
    <recommendedName>
        <fullName evidence="2">Smf/DprA SLOG domain-containing protein</fullName>
    </recommendedName>
</protein>
<sequence>MKYSENALNILTVRTFEKKGPAWINNNLKGNEYIQSLCCLLETHEYEFTKKRDSINDTITKLGNAIDGFVALGDTDFPELRGNVKPADRPFALFYKGNISLLKKNNLNVAVIGVLNPDEKVELSEKIVTAEILKHGATIVSGLALGCDSIAHKTALENGEKTIAILPCALNKVIPKENKDLAEEIVAKGGLLVSEYYDEPKSKNDMVSRFVVRDRLQALFSDAILMAASYAPNDLGNDCGSRHAMEKAREYGIKRAVIYNVAKHANNPMFDLNRQIIKEDGIKANIIDSNNMAEAIKKLLLPVVHLANIHFNTIYTSVQDEHIPVLNHHK</sequence>
<dbReference type="PANTHER" id="PTHR43022">
    <property type="entry name" value="PROTEIN SMF"/>
    <property type="match status" value="1"/>
</dbReference>
<dbReference type="Gene3D" id="3.40.50.450">
    <property type="match status" value="1"/>
</dbReference>
<dbReference type="Pfam" id="PF02481">
    <property type="entry name" value="DNA_processg_A"/>
    <property type="match status" value="1"/>
</dbReference>
<feature type="domain" description="Smf/DprA SLOG" evidence="2">
    <location>
        <begin position="70"/>
        <end position="279"/>
    </location>
</feature>
<dbReference type="PANTHER" id="PTHR43022:SF1">
    <property type="entry name" value="PROTEIN SMF"/>
    <property type="match status" value="1"/>
</dbReference>
<dbReference type="AlphaFoldDB" id="A0A5J4RX27"/>
<name>A0A5J4RX27_9ZZZZ</name>
<dbReference type="SUPFAM" id="SSF102405">
    <property type="entry name" value="MCP/YpsA-like"/>
    <property type="match status" value="1"/>
</dbReference>
<proteinExistence type="inferred from homology"/>
<evidence type="ECO:0000256" key="1">
    <source>
        <dbReference type="ARBA" id="ARBA00006525"/>
    </source>
</evidence>
<dbReference type="InterPro" id="IPR057666">
    <property type="entry name" value="DrpA_SLOG"/>
</dbReference>
<comment type="caution">
    <text evidence="3">The sequence shown here is derived from an EMBL/GenBank/DDBJ whole genome shotgun (WGS) entry which is preliminary data.</text>
</comment>